<protein>
    <submittedName>
        <fullName evidence="1">Uncharacterized protein</fullName>
    </submittedName>
</protein>
<comment type="caution">
    <text evidence="1">The sequence shown here is derived from an EMBL/GenBank/DDBJ whole genome shotgun (WGS) entry which is preliminary data.</text>
</comment>
<proteinExistence type="predicted"/>
<sequence>MEAPLIRLTLTLPSALMGEFFPILQQGFLVTAHVGCTLQRLLCRQWGISPDYVATRITTIFLDSRATDNVETAIVRDGSTIALSGAMPGLVGATMRRGGHLAAMRGAMTHQENPTEAVDRIGTVRVKLFNLLLPDLGPGFLKRGILMGCSDVIAFFQERGETFWESCDGGSINGTPVSPGLLQTTHPLCTGGSVRLTVNFR</sequence>
<reference evidence="1" key="1">
    <citation type="journal article" date="2020" name="mSystems">
        <title>Genome- and Community-Level Interaction Insights into Carbon Utilization and Element Cycling Functions of Hydrothermarchaeota in Hydrothermal Sediment.</title>
        <authorList>
            <person name="Zhou Z."/>
            <person name="Liu Y."/>
            <person name="Xu W."/>
            <person name="Pan J."/>
            <person name="Luo Z.H."/>
            <person name="Li M."/>
        </authorList>
    </citation>
    <scope>NUCLEOTIDE SEQUENCE [LARGE SCALE GENOMIC DNA]</scope>
    <source>
        <strain evidence="1">SpSt-349</strain>
    </source>
</reference>
<evidence type="ECO:0000313" key="1">
    <source>
        <dbReference type="EMBL" id="HEN43211.1"/>
    </source>
</evidence>
<accession>A0A831XMI5</accession>
<name>A0A831XMI5_GEOME</name>
<dbReference type="AlphaFoldDB" id="A0A831XMI5"/>
<organism evidence="1">
    <name type="scientific">Geobacter metallireducens</name>
    <dbReference type="NCBI Taxonomy" id="28232"/>
    <lineage>
        <taxon>Bacteria</taxon>
        <taxon>Pseudomonadati</taxon>
        <taxon>Thermodesulfobacteriota</taxon>
        <taxon>Desulfuromonadia</taxon>
        <taxon>Geobacterales</taxon>
        <taxon>Geobacteraceae</taxon>
        <taxon>Geobacter</taxon>
    </lineage>
</organism>
<dbReference type="EMBL" id="DSOV01000056">
    <property type="protein sequence ID" value="HEN43211.1"/>
    <property type="molecule type" value="Genomic_DNA"/>
</dbReference>
<gene>
    <name evidence="1" type="ORF">ENQ87_12725</name>
</gene>